<evidence type="ECO:0000313" key="2">
    <source>
        <dbReference type="Proteomes" id="UP000006038"/>
    </source>
</evidence>
<keyword evidence="2" id="KW-1185">Reference proteome</keyword>
<proteinExistence type="predicted"/>
<accession>J3LQ25</accession>
<dbReference type="Proteomes" id="UP000006038">
    <property type="component" value="Chromosome 3"/>
</dbReference>
<reference evidence="1" key="1">
    <citation type="journal article" date="2013" name="Nat. Commun.">
        <title>Whole-genome sequencing of Oryza brachyantha reveals mechanisms underlying Oryza genome evolution.</title>
        <authorList>
            <person name="Chen J."/>
            <person name="Huang Q."/>
            <person name="Gao D."/>
            <person name="Wang J."/>
            <person name="Lang Y."/>
            <person name="Liu T."/>
            <person name="Li B."/>
            <person name="Bai Z."/>
            <person name="Luis Goicoechea J."/>
            <person name="Liang C."/>
            <person name="Chen C."/>
            <person name="Zhang W."/>
            <person name="Sun S."/>
            <person name="Liao Y."/>
            <person name="Zhang X."/>
            <person name="Yang L."/>
            <person name="Song C."/>
            <person name="Wang M."/>
            <person name="Shi J."/>
            <person name="Liu G."/>
            <person name="Liu J."/>
            <person name="Zhou H."/>
            <person name="Zhou W."/>
            <person name="Yu Q."/>
            <person name="An N."/>
            <person name="Chen Y."/>
            <person name="Cai Q."/>
            <person name="Wang B."/>
            <person name="Liu B."/>
            <person name="Min J."/>
            <person name="Huang Y."/>
            <person name="Wu H."/>
            <person name="Li Z."/>
            <person name="Zhang Y."/>
            <person name="Yin Y."/>
            <person name="Song W."/>
            <person name="Jiang J."/>
            <person name="Jackson S.A."/>
            <person name="Wing R.A."/>
            <person name="Wang J."/>
            <person name="Chen M."/>
        </authorList>
    </citation>
    <scope>NUCLEOTIDE SEQUENCE [LARGE SCALE GENOMIC DNA]</scope>
    <source>
        <strain evidence="1">cv. IRGC 101232</strain>
    </source>
</reference>
<name>J3LQ25_ORYBR</name>
<organism evidence="1">
    <name type="scientific">Oryza brachyantha</name>
    <name type="common">malo sina</name>
    <dbReference type="NCBI Taxonomy" id="4533"/>
    <lineage>
        <taxon>Eukaryota</taxon>
        <taxon>Viridiplantae</taxon>
        <taxon>Streptophyta</taxon>
        <taxon>Embryophyta</taxon>
        <taxon>Tracheophyta</taxon>
        <taxon>Spermatophyta</taxon>
        <taxon>Magnoliopsida</taxon>
        <taxon>Liliopsida</taxon>
        <taxon>Poales</taxon>
        <taxon>Poaceae</taxon>
        <taxon>BOP clade</taxon>
        <taxon>Oryzoideae</taxon>
        <taxon>Oryzeae</taxon>
        <taxon>Oryzinae</taxon>
        <taxon>Oryza</taxon>
    </lineage>
</organism>
<reference evidence="1" key="2">
    <citation type="submission" date="2013-04" db="UniProtKB">
        <authorList>
            <consortium name="EnsemblPlants"/>
        </authorList>
    </citation>
    <scope>IDENTIFICATION</scope>
</reference>
<evidence type="ECO:0000313" key="1">
    <source>
        <dbReference type="EnsemblPlants" id="OB03G31510.1"/>
    </source>
</evidence>
<dbReference type="Gramene" id="OB03G31510.1">
    <property type="protein sequence ID" value="OB03G31510.1"/>
    <property type="gene ID" value="OB03G31510"/>
</dbReference>
<dbReference type="EnsemblPlants" id="OB03G31510.1">
    <property type="protein sequence ID" value="OB03G31510.1"/>
    <property type="gene ID" value="OB03G31510"/>
</dbReference>
<dbReference type="AlphaFoldDB" id="J3LQ25"/>
<sequence>MDKVDYITIVLKSSRATKRLVSDPDVKSEVLEVPKEADTSTVAYPLPPYRPFEPTKQFFFRQGTWTLPLALGRDPQRRPLGRFPDRVNRGIQARSNAKSQALRLLSPWIVVLEEVKKDREEVLAQAKAVDDKQCAEIQARKSTEASSWEVIDVLATHTFSIHLTLFSDSVSRSLGELTSDDGATQGPSKGRRGHSRQICFSPTVLAEVWENSQAMMAPLKALPKGVEATRDKFVSMAQAVFGVLDNLETGPSISSAEEALEKLRKVLMCMLEEARDSVKANICQAFAIMKSLYPRVDIVATIGGFAADCDSEKALELMNKAQEAVDGVVRTMGLQQ</sequence>
<dbReference type="HOGENOM" id="CLU_827360_0_0_1"/>
<protein>
    <submittedName>
        <fullName evidence="1">Uncharacterized protein</fullName>
    </submittedName>
</protein>